<dbReference type="Proteomes" id="UP000238261">
    <property type="component" value="Unassembled WGS sequence"/>
</dbReference>
<accession>A0A2S7EZV0</accession>
<dbReference type="SUPFAM" id="SSF49899">
    <property type="entry name" value="Concanavalin A-like lectins/glucanases"/>
    <property type="match status" value="2"/>
</dbReference>
<protein>
    <recommendedName>
        <fullName evidence="5">LamG-like jellyroll fold domain-containing protein</fullName>
    </recommendedName>
</protein>
<evidence type="ECO:0000313" key="6">
    <source>
        <dbReference type="EMBL" id="PPU98693.1"/>
    </source>
</evidence>
<organism evidence="6 7">
    <name type="scientific">Xanthomonas hyacinthi</name>
    <dbReference type="NCBI Taxonomy" id="56455"/>
    <lineage>
        <taxon>Bacteria</taxon>
        <taxon>Pseudomonadati</taxon>
        <taxon>Pseudomonadota</taxon>
        <taxon>Gammaproteobacteria</taxon>
        <taxon>Lysobacterales</taxon>
        <taxon>Lysobacteraceae</taxon>
        <taxon>Xanthomonas</taxon>
    </lineage>
</organism>
<dbReference type="InterPro" id="IPR013320">
    <property type="entry name" value="ConA-like_dom_sf"/>
</dbReference>
<feature type="region of interest" description="Disordered" evidence="3">
    <location>
        <begin position="1"/>
        <end position="30"/>
    </location>
</feature>
<feature type="compositionally biased region" description="Basic and acidic residues" evidence="3">
    <location>
        <begin position="1"/>
        <end position="14"/>
    </location>
</feature>
<feature type="transmembrane region" description="Helical" evidence="4">
    <location>
        <begin position="688"/>
        <end position="706"/>
    </location>
</feature>
<comment type="caution">
    <text evidence="6">The sequence shown here is derived from an EMBL/GenBank/DDBJ whole genome shotgun (WGS) entry which is preliminary data.</text>
</comment>
<dbReference type="Gene3D" id="2.60.120.200">
    <property type="match status" value="2"/>
</dbReference>
<evidence type="ECO:0000313" key="7">
    <source>
        <dbReference type="Proteomes" id="UP000238261"/>
    </source>
</evidence>
<evidence type="ECO:0000256" key="4">
    <source>
        <dbReference type="SAM" id="Phobius"/>
    </source>
</evidence>
<keyword evidence="4" id="KW-0812">Transmembrane</keyword>
<evidence type="ECO:0000256" key="3">
    <source>
        <dbReference type="SAM" id="MobiDB-lite"/>
    </source>
</evidence>
<evidence type="ECO:0000256" key="2">
    <source>
        <dbReference type="ARBA" id="ARBA00023157"/>
    </source>
</evidence>
<feature type="transmembrane region" description="Helical" evidence="4">
    <location>
        <begin position="713"/>
        <end position="740"/>
    </location>
</feature>
<reference evidence="7" key="1">
    <citation type="submission" date="2016-08" db="EMBL/GenBank/DDBJ databases">
        <authorList>
            <person name="Merda D."/>
            <person name="Briand M."/>
            <person name="Taghouti G."/>
            <person name="Carrere S."/>
            <person name="Gouzy J."/>
            <person name="Portier P."/>
            <person name="Jacques M.-A."/>
            <person name="Fischer-Le Saux M."/>
        </authorList>
    </citation>
    <scope>NUCLEOTIDE SEQUENCE [LARGE SCALE GENOMIC DNA]</scope>
    <source>
        <strain evidence="7">CFBP1156</strain>
    </source>
</reference>
<keyword evidence="2" id="KW-1015">Disulfide bond</keyword>
<sequence>MRSRRRGGDRDLGHAARFRAQVAGPRQPADPGVLRAGCRLSARGTWTALEGLRACGQDARQRRPAGAGRRLHFRAARDADMSQASPYMPANTSLALQLDAAGTVSSPVSSLVLNGSFPFSIDALVRFKSLPLSQDMPFVPIVSQAGIFEFGASGAELALLISGMAPAVTTTAPLLQGTWQALAVTCSGSQVYLYIDGALIVGPIGIGGSPGAAPADIVIGNLFEGEIRRVRAFNVALTSDQVLAYMYAGIDDATVVFDYDFSVNPPCDQSSNKFPVAVAGTAAMISEVPALRLQATSYARPLYQKQVNPGGGLIDPYTVQADVYISDSSLSNDQYIFINGDIEDSSGMGLFLRYNGSNGFNVISERGASWVGDALTSTAVIPLNQWSNIATTFDGTTLCLYIDGALDASKAFGPIAEAAESSYLVIGAARSVGQPTGATPLQGYIASVDVWNLALTAADIQLHLAAAPPVDASGLLAHYDFTLSPARNLVDGHPIGLVDGARIDTQIASVSAQTVVPGAAFTSRRPRQTTASTYPANREDLIAALNAELEAASSALDADSPHVKAQRAWTATIVADLARSEALPFMISSEIQGDAHIIYVDQGGKRWEAGRAVGLPNDDITVWKAQLVFTVVFGVVDLVSGLKCDFTQQGRAYIGKILTDPKIAANLSLGAAMTGAGIFEIVRQLYNGGYLRILVGLLVSVGYWALLRVVARLILVFSGITVAAWVVSLASTALAFATVYKSKPQPPPSPDPVDPLPLIQIMEVRLAFDPTQTLRNSLAFYADPQVARLAAVDASRCPGGWYLLDDTRTICIQARFAAEAEFNGTANIQATGSVEFGQSNTVEVAFINGVSGYIQFQFANNGIALGGIRVSNATLAWNGTIGPAPFDFGTTNHRIYVALKRPTFPWIEFGDNTQRVWQSVLEHACQWAQGALQADAAAAAITTWVNNSGLSYDNVRGAASYVEIVNGSSQFNLSSFVRFLSGSAFSPRTVNCTDCATIVTTFANALGCELFAAVMKDPQGNGFATNTIIAIGSNAFGPTFPGRPSQGRFSYHEVAWRGFGGGDEPIYDACLQVDGSTTPWPGQSMPTLPTPMTFSVEAAIPALPIPTPYPTMSYRSRLCANSADGIGKCIPCGSAANTQWGHRRVF</sequence>
<dbReference type="EMBL" id="MDEG01000003">
    <property type="protein sequence ID" value="PPU98693.1"/>
    <property type="molecule type" value="Genomic_DNA"/>
</dbReference>
<keyword evidence="1" id="KW-0732">Signal</keyword>
<evidence type="ECO:0000256" key="1">
    <source>
        <dbReference type="ARBA" id="ARBA00022729"/>
    </source>
</evidence>
<keyword evidence="7" id="KW-1185">Reference proteome</keyword>
<dbReference type="InterPro" id="IPR006558">
    <property type="entry name" value="LamG-like"/>
</dbReference>
<dbReference type="SMART" id="SM00560">
    <property type="entry name" value="LamGL"/>
    <property type="match status" value="1"/>
</dbReference>
<proteinExistence type="predicted"/>
<feature type="domain" description="LamG-like jellyroll fold" evidence="5">
    <location>
        <begin position="315"/>
        <end position="458"/>
    </location>
</feature>
<dbReference type="Pfam" id="PF13385">
    <property type="entry name" value="Laminin_G_3"/>
    <property type="match status" value="2"/>
</dbReference>
<dbReference type="AlphaFoldDB" id="A0A2S7EZV0"/>
<keyword evidence="4" id="KW-1133">Transmembrane helix</keyword>
<name>A0A2S7EZV0_9XANT</name>
<keyword evidence="4" id="KW-0472">Membrane</keyword>
<gene>
    <name evidence="6" type="ORF">XhyaCFBP1156_04685</name>
</gene>
<evidence type="ECO:0000259" key="5">
    <source>
        <dbReference type="SMART" id="SM00560"/>
    </source>
</evidence>